<evidence type="ECO:0000313" key="2">
    <source>
        <dbReference type="Proteomes" id="UP000194432"/>
    </source>
</evidence>
<keyword evidence="2" id="KW-1185">Reference proteome</keyword>
<gene>
    <name evidence="1" type="ORF">CBP34_17790</name>
</gene>
<dbReference type="AlphaFoldDB" id="A0A240U8Q9"/>
<dbReference type="EMBL" id="CP021361">
    <property type="protein sequence ID" value="ART53777.1"/>
    <property type="molecule type" value="Genomic_DNA"/>
</dbReference>
<accession>A0A240U8Q9</accession>
<reference evidence="1 2" key="1">
    <citation type="submission" date="2017-05" db="EMBL/GenBank/DDBJ databases">
        <title>Polyphasic characterization of four soil-derived phenanthrene-degrading Acidovorax strains and proposal of Acidovorax phenanthrenivorans sp. nov.</title>
        <authorList>
            <person name="Singleton D.R."/>
            <person name="Lee J."/>
            <person name="Dickey A.N."/>
            <person name="Stroud A."/>
            <person name="Scholl E.H."/>
            <person name="Wright F.A."/>
            <person name="Aitken M.D."/>
        </authorList>
    </citation>
    <scope>NUCLEOTIDE SEQUENCE [LARGE SCALE GENOMIC DNA]</scope>
    <source>
        <strain evidence="1">NA3</strain>
    </source>
</reference>
<dbReference type="Proteomes" id="UP000194432">
    <property type="component" value="Chromosome 1"/>
</dbReference>
<evidence type="ECO:0000313" key="1">
    <source>
        <dbReference type="EMBL" id="ART53777.1"/>
    </source>
</evidence>
<protein>
    <submittedName>
        <fullName evidence="1">Uncharacterized protein</fullName>
    </submittedName>
</protein>
<organism evidence="1 2">
    <name type="scientific">Acidovorax carolinensis</name>
    <dbReference type="NCBI Taxonomy" id="553814"/>
    <lineage>
        <taxon>Bacteria</taxon>
        <taxon>Pseudomonadati</taxon>
        <taxon>Pseudomonadota</taxon>
        <taxon>Betaproteobacteria</taxon>
        <taxon>Burkholderiales</taxon>
        <taxon>Comamonadaceae</taxon>
        <taxon>Acidovorax</taxon>
    </lineage>
</organism>
<dbReference type="KEGG" id="acin:CBP34_17790"/>
<sequence length="633" mass="69461">MPVTFGQPFKAGDWLHTTQGLVAQVGGATIPLQADEISSHRDGSARFAVLSAQLSNVQPGEARIINIFPGAKVNSTPSVPASPDWNLELEAQVYDANGNVTATLVAQPQSQLVTQIASTTGRRLAGAVATEYTVALPFKNKATGTPHPHLSARLHTRLTDGGQRIRTDVVMENTRTWTASPGNITYSFAVKRNGSTIYTQPKFTHYHHARWHKVLWTGSLAEPKARVRHNMPYFMASKAVWNYDLNIQIPASVLDNDYSRLTKARADQAALGPMGNVMVEPYFPMTGGRDDIGPYPRWTVNYLLSQDSSALEVMLANADAAAAVNTHYRDEATGYPLDLDRYPNVSITPEWSSPVLPAVVDGTTIWTPDVAHQSSFAYVPYLVTGDTFYLDEMMFWTAWNAATPNPGYRGAGLGLAIDNQVRGQAWAMRSLGETYRALPDNHPRKSYFDNRLKVNLDWYAKVYPLNPSAATLYPLNALPKPDQQDVTGPWQNDYFGIVMAQLAENNEPNAYTTLAWISKFNVGRFNAEAQGFCTAYAAGYYFSTRNSSNNPYTSWRDLFQANFPGETCNTGMVIAGYPASSDGYAASARAALASAFNGGITDAGSTYAKWRAMTPAMDADMSRNPTWAIVPRP</sequence>
<proteinExistence type="predicted"/>
<name>A0A240U8Q9_9BURK</name>